<name>D8Q3Z4_SCHCM</name>
<accession>D8Q3Z4</accession>
<dbReference type="InParanoid" id="D8Q3Z4"/>
<evidence type="ECO:0000256" key="1">
    <source>
        <dbReference type="ARBA" id="ARBA00009865"/>
    </source>
</evidence>
<dbReference type="RefSeq" id="XP_003032046.1">
    <property type="nucleotide sequence ID" value="XM_003032000.1"/>
</dbReference>
<evidence type="ECO:0000313" key="10">
    <source>
        <dbReference type="Proteomes" id="UP000007431"/>
    </source>
</evidence>
<reference evidence="9 10" key="1">
    <citation type="journal article" date="2010" name="Nat. Biotechnol.">
        <title>Genome sequence of the model mushroom Schizophyllum commune.</title>
        <authorList>
            <person name="Ohm R.A."/>
            <person name="de Jong J.F."/>
            <person name="Lugones L.G."/>
            <person name="Aerts A."/>
            <person name="Kothe E."/>
            <person name="Stajich J.E."/>
            <person name="de Vries R.P."/>
            <person name="Record E."/>
            <person name="Levasseur A."/>
            <person name="Baker S.E."/>
            <person name="Bartholomew K.A."/>
            <person name="Coutinho P.M."/>
            <person name="Erdmann S."/>
            <person name="Fowler T.J."/>
            <person name="Gathman A.C."/>
            <person name="Lombard V."/>
            <person name="Henrissat B."/>
            <person name="Knabe N."/>
            <person name="Kuees U."/>
            <person name="Lilly W.W."/>
            <person name="Lindquist E."/>
            <person name="Lucas S."/>
            <person name="Magnuson J.K."/>
            <person name="Piumi F."/>
            <person name="Raudaskoski M."/>
            <person name="Salamov A."/>
            <person name="Schmutz J."/>
            <person name="Schwarze F.W.M.R."/>
            <person name="vanKuyk P.A."/>
            <person name="Horton J.S."/>
            <person name="Grigoriev I.V."/>
            <person name="Woesten H.A.B."/>
        </authorList>
    </citation>
    <scope>NUCLEOTIDE SEQUENCE [LARGE SCALE GENOMIC DNA]</scope>
    <source>
        <strain evidence="10">H4-8 / FGSC 9210</strain>
    </source>
</reference>
<dbReference type="PANTHER" id="PTHR43817">
    <property type="entry name" value="GLYCOSYL HYDROLASE"/>
    <property type="match status" value="1"/>
</dbReference>
<evidence type="ECO:0000256" key="5">
    <source>
        <dbReference type="PIRSR" id="PIRSR606710-1"/>
    </source>
</evidence>
<organism evidence="10">
    <name type="scientific">Schizophyllum commune (strain H4-8 / FGSC 9210)</name>
    <name type="common">Split gill fungus</name>
    <dbReference type="NCBI Taxonomy" id="578458"/>
    <lineage>
        <taxon>Eukaryota</taxon>
        <taxon>Fungi</taxon>
        <taxon>Dikarya</taxon>
        <taxon>Basidiomycota</taxon>
        <taxon>Agaricomycotina</taxon>
        <taxon>Agaricomycetes</taxon>
        <taxon>Agaricomycetidae</taxon>
        <taxon>Agaricales</taxon>
        <taxon>Schizophyllaceae</taxon>
        <taxon>Schizophyllum</taxon>
    </lineage>
</organism>
<evidence type="ECO:0000256" key="8">
    <source>
        <dbReference type="SAM" id="SignalP"/>
    </source>
</evidence>
<dbReference type="Gene3D" id="2.115.10.20">
    <property type="entry name" value="Glycosyl hydrolase domain, family 43"/>
    <property type="match status" value="1"/>
</dbReference>
<feature type="active site" description="Proton donor" evidence="5">
    <location>
        <position position="201"/>
    </location>
</feature>
<keyword evidence="4 7" id="KW-0326">Glycosidase</keyword>
<dbReference type="VEuPathDB" id="FungiDB:SCHCODRAFT_02748953"/>
<dbReference type="KEGG" id="scm:SCHCO_02748953"/>
<dbReference type="GeneID" id="9589386"/>
<evidence type="ECO:0000256" key="7">
    <source>
        <dbReference type="RuleBase" id="RU361187"/>
    </source>
</evidence>
<dbReference type="STRING" id="578458.D8Q3Z4"/>
<keyword evidence="10" id="KW-1185">Reference proteome</keyword>
<dbReference type="EMBL" id="GL377306">
    <property type="protein sequence ID" value="EFI97143.1"/>
    <property type="molecule type" value="Genomic_DNA"/>
</dbReference>
<dbReference type="GO" id="GO:0004553">
    <property type="term" value="F:hydrolase activity, hydrolyzing O-glycosyl compounds"/>
    <property type="evidence" value="ECO:0007669"/>
    <property type="project" value="InterPro"/>
</dbReference>
<dbReference type="Pfam" id="PF04616">
    <property type="entry name" value="Glyco_hydro_43"/>
    <property type="match status" value="1"/>
</dbReference>
<dbReference type="HOGENOM" id="CLU_009397_2_2_1"/>
<comment type="similarity">
    <text evidence="1 7">Belongs to the glycosyl hydrolase 43 family.</text>
</comment>
<feature type="active site" description="Proton acceptor" evidence="5">
    <location>
        <position position="30"/>
    </location>
</feature>
<dbReference type="OrthoDB" id="272289at2759"/>
<gene>
    <name evidence="9" type="ORF">SCHCODRAFT_234646</name>
</gene>
<dbReference type="InterPro" id="IPR006710">
    <property type="entry name" value="Glyco_hydro_43"/>
</dbReference>
<keyword evidence="2 8" id="KW-0732">Signal</keyword>
<dbReference type="Proteomes" id="UP000007431">
    <property type="component" value="Unassembled WGS sequence"/>
</dbReference>
<feature type="site" description="Important for catalytic activity, responsible for pKa modulation of the active site Glu and correct orientation of both the proton donor and substrate" evidence="6">
    <location>
        <position position="138"/>
    </location>
</feature>
<protein>
    <submittedName>
        <fullName evidence="9">Glycoside hydrolase family 43 protein</fullName>
    </submittedName>
</protein>
<dbReference type="eggNOG" id="ENOG502SP7I">
    <property type="taxonomic scope" value="Eukaryota"/>
</dbReference>
<sequence>MFSTILTISALIASVAAYTNPLWNDGKGADPWMFAANDGYYLTYTAGNHVEIRYSPTLTDFHTTDPVVVWEPSSDMGGVWAPEMHFIDGRYYVYVAVTENGDNSGHRMHVLEGDATDPLQPYKHVGNVSTSDDNWAIDGTVMQYNGTNYFIWSGWTSNDDVQNQHLYIARMDGPTKLTGERVLLHSPTESWMRSGDSGVNEGPEILVHEGRTFLTYSAAGSWTEDYCLGLMGIDNGADPMNPENWWTIDDRPVFQKSNVTFGVGHASFALDREGTPYIVYHGMSKPDGGWEGRTVRAEAFKWNEDGSPNFPAPSALGVELLDSA</sequence>
<dbReference type="InterPro" id="IPR023296">
    <property type="entry name" value="Glyco_hydro_beta-prop_sf"/>
</dbReference>
<dbReference type="SUPFAM" id="SSF75005">
    <property type="entry name" value="Arabinanase/levansucrase/invertase"/>
    <property type="match status" value="1"/>
</dbReference>
<dbReference type="AlphaFoldDB" id="D8Q3Z4"/>
<dbReference type="PANTHER" id="PTHR43817:SF1">
    <property type="entry name" value="HYDROLASE, FAMILY 43, PUTATIVE (AFU_ORTHOLOGUE AFUA_3G01660)-RELATED"/>
    <property type="match status" value="1"/>
</dbReference>
<feature type="signal peptide" evidence="8">
    <location>
        <begin position="1"/>
        <end position="17"/>
    </location>
</feature>
<keyword evidence="3 7" id="KW-0378">Hydrolase</keyword>
<evidence type="ECO:0000256" key="3">
    <source>
        <dbReference type="ARBA" id="ARBA00022801"/>
    </source>
</evidence>
<evidence type="ECO:0000313" key="9">
    <source>
        <dbReference type="EMBL" id="EFI97143.1"/>
    </source>
</evidence>
<dbReference type="GO" id="GO:0005975">
    <property type="term" value="P:carbohydrate metabolic process"/>
    <property type="evidence" value="ECO:0007669"/>
    <property type="project" value="InterPro"/>
</dbReference>
<dbReference type="OMA" id="HIYISEM"/>
<proteinExistence type="inferred from homology"/>
<feature type="chain" id="PRO_5003120501" evidence="8">
    <location>
        <begin position="18"/>
        <end position="324"/>
    </location>
</feature>
<evidence type="ECO:0000256" key="6">
    <source>
        <dbReference type="PIRSR" id="PIRSR606710-2"/>
    </source>
</evidence>
<evidence type="ECO:0000256" key="4">
    <source>
        <dbReference type="ARBA" id="ARBA00023295"/>
    </source>
</evidence>
<dbReference type="CDD" id="cd18820">
    <property type="entry name" value="GH43_LbAraf43-like"/>
    <property type="match status" value="1"/>
</dbReference>
<evidence type="ECO:0000256" key="2">
    <source>
        <dbReference type="ARBA" id="ARBA00022729"/>
    </source>
</evidence>